<proteinExistence type="predicted"/>
<evidence type="ECO:0000313" key="1">
    <source>
        <dbReference type="EMBL" id="GEC17710.1"/>
    </source>
</evidence>
<reference evidence="1 2" key="1">
    <citation type="submission" date="2019-06" db="EMBL/GenBank/DDBJ databases">
        <title>Whole genome shotgun sequence of Nitrobacter winogradskyi NBRC 14297.</title>
        <authorList>
            <person name="Hosoyama A."/>
            <person name="Uohara A."/>
            <person name="Ohji S."/>
            <person name="Ichikawa N."/>
        </authorList>
    </citation>
    <scope>NUCLEOTIDE SEQUENCE [LARGE SCALE GENOMIC DNA]</scope>
    <source>
        <strain evidence="1 2">NBRC 14297</strain>
    </source>
</reference>
<sequence>MLMSFWGWSVPYCNDATLKLKRHARKRVIGINYHIPIILIDLGNNHVLYTALVVAVREKTHSRLNLIYTAKRFSRHSLL</sequence>
<dbReference type="AlphaFoldDB" id="A0A4Y3WHT8"/>
<name>A0A4Y3WHT8_NITWI</name>
<evidence type="ECO:0000313" key="2">
    <source>
        <dbReference type="Proteomes" id="UP000318825"/>
    </source>
</evidence>
<comment type="caution">
    <text evidence="1">The sequence shown here is derived from an EMBL/GenBank/DDBJ whole genome shotgun (WGS) entry which is preliminary data.</text>
</comment>
<dbReference type="Proteomes" id="UP000318825">
    <property type="component" value="Unassembled WGS sequence"/>
</dbReference>
<accession>A0A4Y3WHT8</accession>
<protein>
    <submittedName>
        <fullName evidence="1">Uncharacterized protein</fullName>
    </submittedName>
</protein>
<organism evidence="1 2">
    <name type="scientific">Nitrobacter winogradskyi</name>
    <name type="common">Nitrobacter agilis</name>
    <dbReference type="NCBI Taxonomy" id="913"/>
    <lineage>
        <taxon>Bacteria</taxon>
        <taxon>Pseudomonadati</taxon>
        <taxon>Pseudomonadota</taxon>
        <taxon>Alphaproteobacteria</taxon>
        <taxon>Hyphomicrobiales</taxon>
        <taxon>Nitrobacteraceae</taxon>
        <taxon>Nitrobacter</taxon>
    </lineage>
</organism>
<gene>
    <name evidence="1" type="ORF">NWI01_36020</name>
</gene>
<dbReference type="EMBL" id="BJNF01000159">
    <property type="protein sequence ID" value="GEC17710.1"/>
    <property type="molecule type" value="Genomic_DNA"/>
</dbReference>